<evidence type="ECO:0000256" key="1">
    <source>
        <dbReference type="SAM" id="SignalP"/>
    </source>
</evidence>
<proteinExistence type="predicted"/>
<keyword evidence="1" id="KW-0732">Signal</keyword>
<comment type="caution">
    <text evidence="2">The sequence shown here is derived from an EMBL/GenBank/DDBJ whole genome shotgun (WGS) entry which is preliminary data.</text>
</comment>
<dbReference type="PANTHER" id="PTHR35523:SF1">
    <property type="entry name" value="CELL WALL PROTEIN SED1"/>
    <property type="match status" value="1"/>
</dbReference>
<feature type="chain" id="PRO_5040193697" evidence="1">
    <location>
        <begin position="17"/>
        <end position="154"/>
    </location>
</feature>
<feature type="signal peptide" evidence="1">
    <location>
        <begin position="1"/>
        <end position="16"/>
    </location>
</feature>
<dbReference type="Proteomes" id="UP000785200">
    <property type="component" value="Unassembled WGS sequence"/>
</dbReference>
<organism evidence="2 3">
    <name type="scientific">Hyphodiscus hymeniophilus</name>
    <dbReference type="NCBI Taxonomy" id="353542"/>
    <lineage>
        <taxon>Eukaryota</taxon>
        <taxon>Fungi</taxon>
        <taxon>Dikarya</taxon>
        <taxon>Ascomycota</taxon>
        <taxon>Pezizomycotina</taxon>
        <taxon>Leotiomycetes</taxon>
        <taxon>Helotiales</taxon>
        <taxon>Hyphodiscaceae</taxon>
        <taxon>Hyphodiscus</taxon>
    </lineage>
</organism>
<reference evidence="2" key="1">
    <citation type="submission" date="2019-07" db="EMBL/GenBank/DDBJ databases">
        <title>Hyphodiscus hymeniophilus genome sequencing and assembly.</title>
        <authorList>
            <person name="Kramer G."/>
            <person name="Nodwell J."/>
        </authorList>
    </citation>
    <scope>NUCLEOTIDE SEQUENCE</scope>
    <source>
        <strain evidence="2">ATCC 34498</strain>
    </source>
</reference>
<dbReference type="GO" id="GO:0031505">
    <property type="term" value="P:fungal-type cell wall organization"/>
    <property type="evidence" value="ECO:0007669"/>
    <property type="project" value="InterPro"/>
</dbReference>
<dbReference type="OrthoDB" id="4094614at2759"/>
<dbReference type="AlphaFoldDB" id="A0A9P7AXH3"/>
<evidence type="ECO:0000313" key="2">
    <source>
        <dbReference type="EMBL" id="KAG0649141.1"/>
    </source>
</evidence>
<gene>
    <name evidence="2" type="ORF">D0Z07_4230</name>
</gene>
<dbReference type="GO" id="GO:0005199">
    <property type="term" value="F:structural constituent of cell wall"/>
    <property type="evidence" value="ECO:0007669"/>
    <property type="project" value="InterPro"/>
</dbReference>
<dbReference type="GO" id="GO:0009277">
    <property type="term" value="C:fungal-type cell wall"/>
    <property type="evidence" value="ECO:0007669"/>
    <property type="project" value="TreeGrafter"/>
</dbReference>
<evidence type="ECO:0000313" key="3">
    <source>
        <dbReference type="Proteomes" id="UP000785200"/>
    </source>
</evidence>
<accession>A0A9P7AXH3</accession>
<sequence length="154" mass="15239">MKYAFAALAFAAGALAGGNGTVVYTTDVVTAYTTFCPEATTITHGTWTYTATASETVTVTNCPCTISKPVVVPSTVLYSSCPPSAAATSAGVETQAPYPTPTTTYTNPLVAVYSTGAAQPSGTVSPSVPFTGAASANKAGALLGAIAGVVAMVL</sequence>
<dbReference type="EMBL" id="VNKQ01000008">
    <property type="protein sequence ID" value="KAG0649141.1"/>
    <property type="molecule type" value="Genomic_DNA"/>
</dbReference>
<dbReference type="InterPro" id="IPR038843">
    <property type="entry name" value="Sed1/Spi1"/>
</dbReference>
<protein>
    <submittedName>
        <fullName evidence="2">Clock-controlled 6</fullName>
    </submittedName>
</protein>
<name>A0A9P7AXH3_9HELO</name>
<dbReference type="PANTHER" id="PTHR35523">
    <property type="entry name" value="CELL WALL PROTEIN SED1"/>
    <property type="match status" value="1"/>
</dbReference>
<keyword evidence="3" id="KW-1185">Reference proteome</keyword>